<dbReference type="EC" id="2.8.1.7" evidence="3"/>
<feature type="domain" description="Aminotransferase class V" evidence="7">
    <location>
        <begin position="207"/>
        <end position="577"/>
    </location>
</feature>
<dbReference type="RefSeq" id="WP_202921573.1">
    <property type="nucleotide sequence ID" value="NZ_CP036274.1"/>
</dbReference>
<reference evidence="9 10" key="1">
    <citation type="submission" date="2019-02" db="EMBL/GenBank/DDBJ databases">
        <title>Deep-cultivation of Planctomycetes and their phenomic and genomic characterization uncovers novel biology.</title>
        <authorList>
            <person name="Wiegand S."/>
            <person name="Jogler M."/>
            <person name="Boedeker C."/>
            <person name="Pinto D."/>
            <person name="Vollmers J."/>
            <person name="Rivas-Marin E."/>
            <person name="Kohn T."/>
            <person name="Peeters S.H."/>
            <person name="Heuer A."/>
            <person name="Rast P."/>
            <person name="Oberbeckmann S."/>
            <person name="Bunk B."/>
            <person name="Jeske O."/>
            <person name="Meyerdierks A."/>
            <person name="Storesund J.E."/>
            <person name="Kallscheuer N."/>
            <person name="Luecker S."/>
            <person name="Lage O.M."/>
            <person name="Pohl T."/>
            <person name="Merkel B.J."/>
            <person name="Hornburger P."/>
            <person name="Mueller R.-W."/>
            <person name="Bruemmer F."/>
            <person name="Labrenz M."/>
            <person name="Spormann A.M."/>
            <person name="Op den Camp H."/>
            <person name="Overmann J."/>
            <person name="Amann R."/>
            <person name="Jetten M.S.M."/>
            <person name="Mascher T."/>
            <person name="Medema M.H."/>
            <person name="Devos D.P."/>
            <person name="Kaster A.-K."/>
            <person name="Ovreas L."/>
            <person name="Rohde M."/>
            <person name="Galperin M.Y."/>
            <person name="Jogler C."/>
        </authorList>
    </citation>
    <scope>NUCLEOTIDE SEQUENCE [LARGE SCALE GENOMIC DNA]</scope>
    <source>
        <strain evidence="9 10">ETA_A8</strain>
    </source>
</reference>
<proteinExistence type="inferred from homology"/>
<protein>
    <recommendedName>
        <fullName evidence="3">cysteine desulfurase</fullName>
        <ecNumber evidence="3">2.8.1.7</ecNumber>
    </recommendedName>
</protein>
<accession>A0A517Y735</accession>
<dbReference type="GO" id="GO:0031071">
    <property type="term" value="F:cysteine desulfurase activity"/>
    <property type="evidence" value="ECO:0007669"/>
    <property type="project" value="UniProtKB-EC"/>
</dbReference>
<dbReference type="PANTHER" id="PTHR43586">
    <property type="entry name" value="CYSTEINE DESULFURASE"/>
    <property type="match status" value="1"/>
</dbReference>
<dbReference type="AlphaFoldDB" id="A0A517Y735"/>
<dbReference type="PANTHER" id="PTHR43586:SF8">
    <property type="entry name" value="CYSTEINE DESULFURASE 1, CHLOROPLASTIC"/>
    <property type="match status" value="1"/>
</dbReference>
<dbReference type="InterPro" id="IPR015424">
    <property type="entry name" value="PyrdxlP-dep_Trfase"/>
</dbReference>
<dbReference type="Gene3D" id="3.90.1010.10">
    <property type="match status" value="1"/>
</dbReference>
<dbReference type="EMBL" id="CP036274">
    <property type="protein sequence ID" value="QDU26044.1"/>
    <property type="molecule type" value="Genomic_DNA"/>
</dbReference>
<dbReference type="NCBIfam" id="TIGR01979">
    <property type="entry name" value="sufS"/>
    <property type="match status" value="1"/>
</dbReference>
<dbReference type="InterPro" id="IPR015422">
    <property type="entry name" value="PyrdxlP-dep_Trfase_small"/>
</dbReference>
<sequence length="590" mass="63804">MSGTISLEEIISELDDLEGQERLQYLMELGDTLPAFPVEWQTEPNRVLGCMSQVWLVPRVQADPKELGFEGTSDAALVRGLMAFVLAVYNGHTPQEILAYPIDETIERAGLGKLIGMQRSSGLRSMIRRIRDLAELAEASPGGIIAAPTAIQIPAPPTKPIVVPSSHASRLASPLTTVDSTALLDVEKIRAQFPILQRQLDQGKPLIYLDNGASTQRPLVVLAAMREIEETGYSNVHRGGHTLAAESTARFEEARTAIQQLLNAASRNEIIFTSGTTAGVNLVAQSYGGSQLQAGDEILLTEMEHHSNIVPWQQIAERTGAIIRWAPITDDYLLDLDAFNQLLTSRTKIVAITAISNVLGTINPLRELISKAHAMGAVVLVDAAQAAPHEPLDVQALDCDFLVFSGHKMLGPTGIGVLYGKEALLAQMPPFLGGGSMINTVTREGFTPALLPHKFEAGTPPIVQAIGLGAAVKYLQEIGLANIMRHERQLTRRAHELLSAIPGLRILGPDPEQKSGIVTFVMNGVHPDDLSRLLDVQGIAVRAGHHCAMPLHARLGVSASCRASFYLYNSLAEVEQLAAELAQIQQRFAR</sequence>
<dbReference type="SUPFAM" id="SSF82649">
    <property type="entry name" value="SufE/NifU"/>
    <property type="match status" value="1"/>
</dbReference>
<dbReference type="KEGG" id="aagg:ETAA8_11160"/>
<comment type="similarity">
    <text evidence="2">Belongs to the class-V pyridoxal-phosphate-dependent aminotransferase family. Csd subfamily.</text>
</comment>
<dbReference type="PROSITE" id="PS00595">
    <property type="entry name" value="AA_TRANSFER_CLASS_5"/>
    <property type="match status" value="1"/>
</dbReference>
<evidence type="ECO:0000256" key="1">
    <source>
        <dbReference type="ARBA" id="ARBA00001933"/>
    </source>
</evidence>
<keyword evidence="4 9" id="KW-0808">Transferase</keyword>
<evidence type="ECO:0000256" key="3">
    <source>
        <dbReference type="ARBA" id="ARBA00012239"/>
    </source>
</evidence>
<evidence type="ECO:0000256" key="2">
    <source>
        <dbReference type="ARBA" id="ARBA00010447"/>
    </source>
</evidence>
<dbReference type="SUPFAM" id="SSF53383">
    <property type="entry name" value="PLP-dependent transferases"/>
    <property type="match status" value="1"/>
</dbReference>
<organism evidence="9 10">
    <name type="scientific">Anatilimnocola aggregata</name>
    <dbReference type="NCBI Taxonomy" id="2528021"/>
    <lineage>
        <taxon>Bacteria</taxon>
        <taxon>Pseudomonadati</taxon>
        <taxon>Planctomycetota</taxon>
        <taxon>Planctomycetia</taxon>
        <taxon>Pirellulales</taxon>
        <taxon>Pirellulaceae</taxon>
        <taxon>Anatilimnocola</taxon>
    </lineage>
</organism>
<dbReference type="CDD" id="cd06453">
    <property type="entry name" value="SufS_like"/>
    <property type="match status" value="1"/>
</dbReference>
<dbReference type="InterPro" id="IPR010970">
    <property type="entry name" value="Cys_dSase_SufS"/>
</dbReference>
<dbReference type="InterPro" id="IPR003808">
    <property type="entry name" value="Fe-S_metab-assoc_dom"/>
</dbReference>
<evidence type="ECO:0000256" key="5">
    <source>
        <dbReference type="ARBA" id="ARBA00022898"/>
    </source>
</evidence>
<evidence type="ECO:0000259" key="8">
    <source>
        <dbReference type="Pfam" id="PF02657"/>
    </source>
</evidence>
<evidence type="ECO:0000313" key="10">
    <source>
        <dbReference type="Proteomes" id="UP000315017"/>
    </source>
</evidence>
<comment type="cofactor">
    <cofactor evidence="1">
        <name>pyridoxal 5'-phosphate</name>
        <dbReference type="ChEBI" id="CHEBI:597326"/>
    </cofactor>
</comment>
<name>A0A517Y735_9BACT</name>
<keyword evidence="10" id="KW-1185">Reference proteome</keyword>
<dbReference type="Gene3D" id="3.90.1150.10">
    <property type="entry name" value="Aspartate Aminotransferase, domain 1"/>
    <property type="match status" value="1"/>
</dbReference>
<evidence type="ECO:0000313" key="9">
    <source>
        <dbReference type="EMBL" id="QDU26044.1"/>
    </source>
</evidence>
<dbReference type="Pfam" id="PF00266">
    <property type="entry name" value="Aminotran_5"/>
    <property type="match status" value="1"/>
</dbReference>
<gene>
    <name evidence="9" type="primary">csd_1</name>
    <name evidence="9" type="ORF">ETAA8_11160</name>
</gene>
<keyword evidence="5" id="KW-0663">Pyridoxal phosphate</keyword>
<evidence type="ECO:0000256" key="6">
    <source>
        <dbReference type="ARBA" id="ARBA00050776"/>
    </source>
</evidence>
<evidence type="ECO:0000256" key="4">
    <source>
        <dbReference type="ARBA" id="ARBA00022679"/>
    </source>
</evidence>
<dbReference type="InterPro" id="IPR000192">
    <property type="entry name" value="Aminotrans_V_dom"/>
</dbReference>
<comment type="catalytic activity">
    <reaction evidence="6">
        <text>(sulfur carrier)-H + L-cysteine = (sulfur carrier)-SH + L-alanine</text>
        <dbReference type="Rhea" id="RHEA:43892"/>
        <dbReference type="Rhea" id="RHEA-COMP:14737"/>
        <dbReference type="Rhea" id="RHEA-COMP:14739"/>
        <dbReference type="ChEBI" id="CHEBI:29917"/>
        <dbReference type="ChEBI" id="CHEBI:35235"/>
        <dbReference type="ChEBI" id="CHEBI:57972"/>
        <dbReference type="ChEBI" id="CHEBI:64428"/>
        <dbReference type="EC" id="2.8.1.7"/>
    </reaction>
</comment>
<dbReference type="Pfam" id="PF02657">
    <property type="entry name" value="SufE"/>
    <property type="match status" value="1"/>
</dbReference>
<dbReference type="GO" id="GO:0030170">
    <property type="term" value="F:pyridoxal phosphate binding"/>
    <property type="evidence" value="ECO:0007669"/>
    <property type="project" value="InterPro"/>
</dbReference>
<feature type="domain" description="Fe-S metabolism associated" evidence="8">
    <location>
        <begin position="17"/>
        <end position="132"/>
    </location>
</feature>
<dbReference type="Gene3D" id="3.40.640.10">
    <property type="entry name" value="Type I PLP-dependent aspartate aminotransferase-like (Major domain)"/>
    <property type="match status" value="1"/>
</dbReference>
<dbReference type="Proteomes" id="UP000315017">
    <property type="component" value="Chromosome"/>
</dbReference>
<evidence type="ECO:0000259" key="7">
    <source>
        <dbReference type="Pfam" id="PF00266"/>
    </source>
</evidence>
<dbReference type="InterPro" id="IPR015421">
    <property type="entry name" value="PyrdxlP-dep_Trfase_major"/>
</dbReference>
<dbReference type="InterPro" id="IPR020578">
    <property type="entry name" value="Aminotrans_V_PyrdxlP_BS"/>
</dbReference>
<dbReference type="GO" id="GO:0006534">
    <property type="term" value="P:cysteine metabolic process"/>
    <property type="evidence" value="ECO:0007669"/>
    <property type="project" value="InterPro"/>
</dbReference>